<dbReference type="InterPro" id="IPR005467">
    <property type="entry name" value="His_kinase_dom"/>
</dbReference>
<evidence type="ECO:0000256" key="3">
    <source>
        <dbReference type="ARBA" id="ARBA00012438"/>
    </source>
</evidence>
<dbReference type="PRINTS" id="PR00344">
    <property type="entry name" value="BCTRLSENSOR"/>
</dbReference>
<dbReference type="InterPro" id="IPR036890">
    <property type="entry name" value="HATPase_C_sf"/>
</dbReference>
<evidence type="ECO:0000256" key="5">
    <source>
        <dbReference type="ARBA" id="ARBA00022679"/>
    </source>
</evidence>
<evidence type="ECO:0000256" key="1">
    <source>
        <dbReference type="ARBA" id="ARBA00000085"/>
    </source>
</evidence>
<dbReference type="Pfam" id="PF02518">
    <property type="entry name" value="HATPase_c"/>
    <property type="match status" value="1"/>
</dbReference>
<dbReference type="SUPFAM" id="SSF55874">
    <property type="entry name" value="ATPase domain of HSP90 chaperone/DNA topoisomerase II/histidine kinase"/>
    <property type="match status" value="1"/>
</dbReference>
<dbReference type="SMART" id="SM00387">
    <property type="entry name" value="HATPase_c"/>
    <property type="match status" value="1"/>
</dbReference>
<evidence type="ECO:0000313" key="11">
    <source>
        <dbReference type="EMBL" id="MBB5221498.1"/>
    </source>
</evidence>
<dbReference type="PANTHER" id="PTHR45436">
    <property type="entry name" value="SENSOR HISTIDINE KINASE YKOH"/>
    <property type="match status" value="1"/>
</dbReference>
<dbReference type="InterPro" id="IPR050428">
    <property type="entry name" value="TCS_sensor_his_kinase"/>
</dbReference>
<dbReference type="CDD" id="cd00082">
    <property type="entry name" value="HisKA"/>
    <property type="match status" value="1"/>
</dbReference>
<dbReference type="GO" id="GO:0000155">
    <property type="term" value="F:phosphorelay sensor kinase activity"/>
    <property type="evidence" value="ECO:0007669"/>
    <property type="project" value="InterPro"/>
</dbReference>
<dbReference type="Gene3D" id="1.10.287.130">
    <property type="match status" value="1"/>
</dbReference>
<gene>
    <name evidence="11" type="ORF">HNP73_001419</name>
</gene>
<keyword evidence="7 11" id="KW-0418">Kinase</keyword>
<accession>A0A840SMK9</accession>
<dbReference type="PROSITE" id="PS50109">
    <property type="entry name" value="HIS_KIN"/>
    <property type="match status" value="1"/>
</dbReference>
<dbReference type="InterPro" id="IPR004358">
    <property type="entry name" value="Sig_transdc_His_kin-like_C"/>
</dbReference>
<evidence type="ECO:0000256" key="9">
    <source>
        <dbReference type="ARBA" id="ARBA00023136"/>
    </source>
</evidence>
<dbReference type="InterPro" id="IPR003661">
    <property type="entry name" value="HisK_dim/P_dom"/>
</dbReference>
<evidence type="ECO:0000256" key="2">
    <source>
        <dbReference type="ARBA" id="ARBA00004370"/>
    </source>
</evidence>
<dbReference type="InterPro" id="IPR003594">
    <property type="entry name" value="HATPase_dom"/>
</dbReference>
<evidence type="ECO:0000259" key="10">
    <source>
        <dbReference type="PROSITE" id="PS50109"/>
    </source>
</evidence>
<comment type="caution">
    <text evidence="11">The sequence shown here is derived from an EMBL/GenBank/DDBJ whole genome shotgun (WGS) entry which is preliminary data.</text>
</comment>
<evidence type="ECO:0000313" key="12">
    <source>
        <dbReference type="Proteomes" id="UP000549457"/>
    </source>
</evidence>
<keyword evidence="6" id="KW-0812">Transmembrane</keyword>
<dbReference type="RefSeq" id="WP_184147856.1">
    <property type="nucleotide sequence ID" value="NZ_JACHFM010000001.1"/>
</dbReference>
<keyword evidence="4" id="KW-0597">Phosphoprotein</keyword>
<evidence type="ECO:0000256" key="7">
    <source>
        <dbReference type="ARBA" id="ARBA00022777"/>
    </source>
</evidence>
<name>A0A840SMK9_9RHOB</name>
<proteinExistence type="predicted"/>
<evidence type="ECO:0000256" key="4">
    <source>
        <dbReference type="ARBA" id="ARBA00022553"/>
    </source>
</evidence>
<evidence type="ECO:0000256" key="8">
    <source>
        <dbReference type="ARBA" id="ARBA00022989"/>
    </source>
</evidence>
<dbReference type="PANTHER" id="PTHR45436:SF5">
    <property type="entry name" value="SENSOR HISTIDINE KINASE TRCS"/>
    <property type="match status" value="1"/>
</dbReference>
<dbReference type="Gene3D" id="3.30.565.10">
    <property type="entry name" value="Histidine kinase-like ATPase, C-terminal domain"/>
    <property type="match status" value="1"/>
</dbReference>
<dbReference type="EMBL" id="JACHFM010000001">
    <property type="protein sequence ID" value="MBB5221498.1"/>
    <property type="molecule type" value="Genomic_DNA"/>
</dbReference>
<keyword evidence="9" id="KW-0472">Membrane</keyword>
<dbReference type="EC" id="2.7.13.3" evidence="3"/>
<sequence>MKLDSIRLRLVAMGAAAVLGSLAVAAIGLDYLFERHVRRLAIVELSSDLDQLTAGLTQTENGLALVRPPSDGRYRQPLSGRYWQIDTPQGPLTSRSLWDATIAMPEDAPRDGHPHEHLLPGPDGDLLLVLERTVFAPSRFGPEGVRILVALRNGQLETAAHAFVRDLAPYLGLLCLFLTVAGWLQVHVGLRPLSDVGGRIAAIRSGTAARLGDRFPAEVRPLAAEVDALIEAREAETNRARSRAGDLAHGLKTPLQALIGEADGLRASGAGAEADGIEEIAAAMRRHVDRELARARIAASAPTAVSSPTTVIARLMSVIRRTEDGARLDWIIDADPHIRTRIDGDDLTEALGALLENAARHAATRVSVLVLRDGLIAEIRIEDDGPGIPEARLDDLTRRGTRLDMAGPGTGLGLAIAREIAEAAGGGIHLANRHPGLRVILSVPISNLTAS</sequence>
<keyword evidence="12" id="KW-1185">Reference proteome</keyword>
<keyword evidence="8" id="KW-1133">Transmembrane helix</keyword>
<dbReference type="AlphaFoldDB" id="A0A840SMK9"/>
<evidence type="ECO:0000256" key="6">
    <source>
        <dbReference type="ARBA" id="ARBA00022692"/>
    </source>
</evidence>
<dbReference type="Proteomes" id="UP000549457">
    <property type="component" value="Unassembled WGS sequence"/>
</dbReference>
<comment type="catalytic activity">
    <reaction evidence="1">
        <text>ATP + protein L-histidine = ADP + protein N-phospho-L-histidine.</text>
        <dbReference type="EC" id="2.7.13.3"/>
    </reaction>
</comment>
<keyword evidence="5" id="KW-0808">Transferase</keyword>
<reference evidence="11 12" key="1">
    <citation type="submission" date="2020-08" db="EMBL/GenBank/DDBJ databases">
        <title>Genomic Encyclopedia of Type Strains, Phase IV (KMG-IV): sequencing the most valuable type-strain genomes for metagenomic binning, comparative biology and taxonomic classification.</title>
        <authorList>
            <person name="Goeker M."/>
        </authorList>
    </citation>
    <scope>NUCLEOTIDE SEQUENCE [LARGE SCALE GENOMIC DNA]</scope>
    <source>
        <strain evidence="11 12">DSM 101730</strain>
    </source>
</reference>
<comment type="subcellular location">
    <subcellularLocation>
        <location evidence="2">Membrane</location>
    </subcellularLocation>
</comment>
<organism evidence="11 12">
    <name type="scientific">Amaricoccus macauensis</name>
    <dbReference type="NCBI Taxonomy" id="57001"/>
    <lineage>
        <taxon>Bacteria</taxon>
        <taxon>Pseudomonadati</taxon>
        <taxon>Pseudomonadota</taxon>
        <taxon>Alphaproteobacteria</taxon>
        <taxon>Rhodobacterales</taxon>
        <taxon>Paracoccaceae</taxon>
        <taxon>Amaricoccus</taxon>
    </lineage>
</organism>
<dbReference type="GO" id="GO:0005886">
    <property type="term" value="C:plasma membrane"/>
    <property type="evidence" value="ECO:0007669"/>
    <property type="project" value="TreeGrafter"/>
</dbReference>
<protein>
    <recommendedName>
        <fullName evidence="3">histidine kinase</fullName>
        <ecNumber evidence="3">2.7.13.3</ecNumber>
    </recommendedName>
</protein>
<feature type="domain" description="Histidine kinase" evidence="10">
    <location>
        <begin position="246"/>
        <end position="447"/>
    </location>
</feature>